<dbReference type="PANTHER" id="PTHR48099:SF5">
    <property type="entry name" value="C-1-TETRAHYDROFOLATE SYNTHASE, CYTOPLASMIC"/>
    <property type="match status" value="1"/>
</dbReference>
<comment type="catalytic activity">
    <reaction evidence="12">
        <text>(6R)-5,10-methenyltetrahydrofolate + H2O = (6R)-10-formyltetrahydrofolate + H(+)</text>
        <dbReference type="Rhea" id="RHEA:23700"/>
        <dbReference type="ChEBI" id="CHEBI:15377"/>
        <dbReference type="ChEBI" id="CHEBI:15378"/>
        <dbReference type="ChEBI" id="CHEBI:57455"/>
        <dbReference type="ChEBI" id="CHEBI:195366"/>
        <dbReference type="EC" id="3.5.4.9"/>
    </reaction>
</comment>
<reference evidence="15 16" key="1">
    <citation type="submission" date="2015-06" db="EMBL/GenBank/DDBJ databases">
        <title>Investigation of pathophysiology for high-risk pregnancy and development of treatment modality based on it.</title>
        <authorList>
            <person name="Kim B.-C."/>
            <person name="Lim S."/>
        </authorList>
    </citation>
    <scope>NUCLEOTIDE SEQUENCE [LARGE SCALE GENOMIC DNA]</scope>
    <source>
        <strain evidence="15 16">AD1-86</strain>
    </source>
</reference>
<organism evidence="15 16">
    <name type="scientific">Dermabacter vaginalis</name>
    <dbReference type="NCBI Taxonomy" id="1630135"/>
    <lineage>
        <taxon>Bacteria</taxon>
        <taxon>Bacillati</taxon>
        <taxon>Actinomycetota</taxon>
        <taxon>Actinomycetes</taxon>
        <taxon>Micrococcales</taxon>
        <taxon>Dermabacteraceae</taxon>
        <taxon>Dermabacter</taxon>
    </lineage>
</organism>
<dbReference type="Pfam" id="PF00763">
    <property type="entry name" value="THF_DHG_CYH"/>
    <property type="match status" value="1"/>
</dbReference>
<proteinExistence type="inferred from homology"/>
<feature type="domain" description="Tetrahydrofolate dehydrogenase/cyclohydrolase catalytic" evidence="13">
    <location>
        <begin position="6"/>
        <end position="121"/>
    </location>
</feature>
<dbReference type="Pfam" id="PF02882">
    <property type="entry name" value="THF_DHG_CYH_C"/>
    <property type="match status" value="1"/>
</dbReference>
<comment type="function">
    <text evidence="12">Catalyzes the oxidation of 5,10-methylenetetrahydrofolate to 5,10-methenyltetrahydrofolate and then the hydrolysis of 5,10-methenyltetrahydrofolate to 10-formyltetrahydrofolate.</text>
</comment>
<dbReference type="AlphaFoldDB" id="A0A1B0ZJN4"/>
<gene>
    <name evidence="12" type="primary">folD</name>
    <name evidence="15" type="ORF">DAD186_15570</name>
</gene>
<dbReference type="InterPro" id="IPR046346">
    <property type="entry name" value="Aminoacid_DH-like_N_sf"/>
</dbReference>
<evidence type="ECO:0000256" key="6">
    <source>
        <dbReference type="ARBA" id="ARBA00022801"/>
    </source>
</evidence>
<evidence type="ECO:0000259" key="14">
    <source>
        <dbReference type="Pfam" id="PF02882"/>
    </source>
</evidence>
<dbReference type="InterPro" id="IPR036291">
    <property type="entry name" value="NAD(P)-bd_dom_sf"/>
</dbReference>
<feature type="binding site" evidence="12">
    <location>
        <begin position="170"/>
        <end position="172"/>
    </location>
    <ligand>
        <name>NADP(+)</name>
        <dbReference type="ChEBI" id="CHEBI:58349"/>
    </ligand>
</feature>
<accession>A0A1B0ZJN4</accession>
<dbReference type="GO" id="GO:0035999">
    <property type="term" value="P:tetrahydrofolate interconversion"/>
    <property type="evidence" value="ECO:0007669"/>
    <property type="project" value="UniProtKB-UniRule"/>
</dbReference>
<dbReference type="SUPFAM" id="SSF51735">
    <property type="entry name" value="NAD(P)-binding Rossmann-fold domains"/>
    <property type="match status" value="1"/>
</dbReference>
<keyword evidence="7 12" id="KW-0521">NADP</keyword>
<dbReference type="Gene3D" id="3.40.50.720">
    <property type="entry name" value="NAD(P)-binding Rossmann-like Domain"/>
    <property type="match status" value="1"/>
</dbReference>
<evidence type="ECO:0000313" key="15">
    <source>
        <dbReference type="EMBL" id="ANP28107.1"/>
    </source>
</evidence>
<evidence type="ECO:0000256" key="10">
    <source>
        <dbReference type="ARBA" id="ARBA00023167"/>
    </source>
</evidence>
<evidence type="ECO:0000256" key="2">
    <source>
        <dbReference type="ARBA" id="ARBA00011738"/>
    </source>
</evidence>
<sequence length="300" mass="32208">MTAQILDGKATAKTIKEELRERVEKIVAEGAVRPGLATVLVGADPASEIYVAGKHRDSEAIGINSIRKDLPEETTQEELFAVLDELNADAACTGYIVQLPLPKHIDTDAVLEYIDPQKDADGLHPVNLGRLVLNVNKPITTPLPCTPRAAIELAKRHGIDFNGKHVVVVGRGVTVGRPIASLLTRREHNATVTLTHTGTKNLPELLKQADIVIAAAGVPHLVKAADLRDDAVVLDVGVTREPDPETGKQKIKGDVEPAAKDKVAWISPNPGGVGPMTRALLMQNVVESAERAWEAEKAKR</sequence>
<feature type="binding site" evidence="12">
    <location>
        <position position="238"/>
    </location>
    <ligand>
        <name>NADP(+)</name>
        <dbReference type="ChEBI" id="CHEBI:58349"/>
    </ligand>
</feature>
<dbReference type="RefSeq" id="WP_065248159.1">
    <property type="nucleotide sequence ID" value="NZ_CP012117.1"/>
</dbReference>
<dbReference type="PATRIC" id="fig|1630135.4.peg.1559"/>
<keyword evidence="6 12" id="KW-0378">Hydrolase</keyword>
<protein>
    <recommendedName>
        <fullName evidence="12">Bifunctional protein FolD</fullName>
    </recommendedName>
    <domain>
        <recommendedName>
            <fullName evidence="12">Methylenetetrahydrofolate dehydrogenase</fullName>
            <ecNumber evidence="12">1.5.1.5</ecNumber>
        </recommendedName>
    </domain>
    <domain>
        <recommendedName>
            <fullName evidence="12">Methenyltetrahydrofolate cyclohydrolase</fullName>
            <ecNumber evidence="12">3.5.4.9</ecNumber>
        </recommendedName>
    </domain>
</protein>
<evidence type="ECO:0000256" key="11">
    <source>
        <dbReference type="ARBA" id="ARBA00023268"/>
    </source>
</evidence>
<evidence type="ECO:0000259" key="13">
    <source>
        <dbReference type="Pfam" id="PF00763"/>
    </source>
</evidence>
<evidence type="ECO:0000256" key="9">
    <source>
        <dbReference type="ARBA" id="ARBA00023102"/>
    </source>
</evidence>
<dbReference type="InterPro" id="IPR020631">
    <property type="entry name" value="THF_DH/CycHdrlase_NAD-bd_dom"/>
</dbReference>
<dbReference type="GO" id="GO:0005829">
    <property type="term" value="C:cytosol"/>
    <property type="evidence" value="ECO:0007669"/>
    <property type="project" value="TreeGrafter"/>
</dbReference>
<dbReference type="HAMAP" id="MF_01576">
    <property type="entry name" value="THF_DHG_CYH"/>
    <property type="match status" value="1"/>
</dbReference>
<dbReference type="NCBIfam" id="NF010789">
    <property type="entry name" value="PRK14193.1"/>
    <property type="match status" value="1"/>
</dbReference>
<keyword evidence="9 12" id="KW-0368">Histidine biosynthesis</keyword>
<evidence type="ECO:0000256" key="5">
    <source>
        <dbReference type="ARBA" id="ARBA00022755"/>
    </source>
</evidence>
<dbReference type="GO" id="GO:0009086">
    <property type="term" value="P:methionine biosynthetic process"/>
    <property type="evidence" value="ECO:0007669"/>
    <property type="project" value="UniProtKB-KW"/>
</dbReference>
<dbReference type="GO" id="GO:0004488">
    <property type="term" value="F:methylenetetrahydrofolate dehydrogenase (NADP+) activity"/>
    <property type="evidence" value="ECO:0007669"/>
    <property type="project" value="UniProtKB-UniRule"/>
</dbReference>
<keyword evidence="11 12" id="KW-0511">Multifunctional enzyme</keyword>
<evidence type="ECO:0000256" key="12">
    <source>
        <dbReference type="HAMAP-Rule" id="MF_01576"/>
    </source>
</evidence>
<dbReference type="GO" id="GO:0004477">
    <property type="term" value="F:methenyltetrahydrofolate cyclohydrolase activity"/>
    <property type="evidence" value="ECO:0007669"/>
    <property type="project" value="UniProtKB-UniRule"/>
</dbReference>
<comment type="similarity">
    <text evidence="12">Belongs to the tetrahydrofolate dehydrogenase/cyclohydrolase family.</text>
</comment>
<feature type="domain" description="Tetrahydrofolate dehydrogenase/cyclohydrolase NAD(P)-binding" evidence="14">
    <location>
        <begin position="144"/>
        <end position="291"/>
    </location>
</feature>
<comment type="catalytic activity">
    <reaction evidence="12">
        <text>(6R)-5,10-methylene-5,6,7,8-tetrahydrofolate + NADP(+) = (6R)-5,10-methenyltetrahydrofolate + NADPH</text>
        <dbReference type="Rhea" id="RHEA:22812"/>
        <dbReference type="ChEBI" id="CHEBI:15636"/>
        <dbReference type="ChEBI" id="CHEBI:57455"/>
        <dbReference type="ChEBI" id="CHEBI:57783"/>
        <dbReference type="ChEBI" id="CHEBI:58349"/>
        <dbReference type="EC" id="1.5.1.5"/>
    </reaction>
</comment>
<comment type="subunit">
    <text evidence="2 12">Homodimer.</text>
</comment>
<dbReference type="EMBL" id="CP012117">
    <property type="protein sequence ID" value="ANP28107.1"/>
    <property type="molecule type" value="Genomic_DNA"/>
</dbReference>
<comment type="pathway">
    <text evidence="1 12">One-carbon metabolism; tetrahydrofolate interconversion.</text>
</comment>
<keyword evidence="4 12" id="KW-0028">Amino-acid biosynthesis</keyword>
<dbReference type="STRING" id="1630135.DAD186_15570"/>
<evidence type="ECO:0000256" key="1">
    <source>
        <dbReference type="ARBA" id="ARBA00004777"/>
    </source>
</evidence>
<name>A0A1B0ZJN4_9MICO</name>
<keyword evidence="10 12" id="KW-0486">Methionine biosynthesis</keyword>
<dbReference type="KEGG" id="dva:DAD186_15570"/>
<dbReference type="EC" id="1.5.1.5" evidence="12"/>
<dbReference type="PANTHER" id="PTHR48099">
    <property type="entry name" value="C-1-TETRAHYDROFOLATE SYNTHASE, CYTOPLASMIC-RELATED"/>
    <property type="match status" value="1"/>
</dbReference>
<dbReference type="UniPathway" id="UPA00193"/>
<dbReference type="SUPFAM" id="SSF53223">
    <property type="entry name" value="Aminoacid dehydrogenase-like, N-terminal domain"/>
    <property type="match status" value="1"/>
</dbReference>
<dbReference type="Proteomes" id="UP000092596">
    <property type="component" value="Chromosome"/>
</dbReference>
<dbReference type="Gene3D" id="3.40.50.10860">
    <property type="entry name" value="Leucine Dehydrogenase, chain A, domain 1"/>
    <property type="match status" value="1"/>
</dbReference>
<evidence type="ECO:0000256" key="3">
    <source>
        <dbReference type="ARBA" id="ARBA00022563"/>
    </source>
</evidence>
<dbReference type="GO" id="GO:0000105">
    <property type="term" value="P:L-histidine biosynthetic process"/>
    <property type="evidence" value="ECO:0007669"/>
    <property type="project" value="UniProtKB-KW"/>
</dbReference>
<evidence type="ECO:0000256" key="7">
    <source>
        <dbReference type="ARBA" id="ARBA00022857"/>
    </source>
</evidence>
<dbReference type="PRINTS" id="PR00085">
    <property type="entry name" value="THFDHDRGNASE"/>
</dbReference>
<evidence type="ECO:0000256" key="8">
    <source>
        <dbReference type="ARBA" id="ARBA00023002"/>
    </source>
</evidence>
<keyword evidence="3 12" id="KW-0554">One-carbon metabolism</keyword>
<dbReference type="EC" id="3.5.4.9" evidence="12"/>
<evidence type="ECO:0000256" key="4">
    <source>
        <dbReference type="ARBA" id="ARBA00022605"/>
    </source>
</evidence>
<keyword evidence="5 12" id="KW-0658">Purine biosynthesis</keyword>
<dbReference type="InterPro" id="IPR020630">
    <property type="entry name" value="THF_DH/CycHdrlase_cat_dom"/>
</dbReference>
<dbReference type="GO" id="GO:0006164">
    <property type="term" value="P:purine nucleotide biosynthetic process"/>
    <property type="evidence" value="ECO:0007669"/>
    <property type="project" value="UniProtKB-KW"/>
</dbReference>
<dbReference type="CDD" id="cd01080">
    <property type="entry name" value="NAD_bind_m-THF_DH_Cyclohyd"/>
    <property type="match status" value="1"/>
</dbReference>
<keyword evidence="8 12" id="KW-0560">Oxidoreductase</keyword>
<dbReference type="InterPro" id="IPR000672">
    <property type="entry name" value="THF_DH/CycHdrlase"/>
</dbReference>
<dbReference type="FunFam" id="3.40.50.10860:FF:000005">
    <property type="entry name" value="C-1-tetrahydrofolate synthase, cytoplasmic, putative"/>
    <property type="match status" value="1"/>
</dbReference>
<comment type="caution">
    <text evidence="12">Lacks conserved residue(s) required for the propagation of feature annotation.</text>
</comment>
<evidence type="ECO:0000313" key="16">
    <source>
        <dbReference type="Proteomes" id="UP000092596"/>
    </source>
</evidence>